<dbReference type="RefSeq" id="WP_156529115.1">
    <property type="nucleotide sequence ID" value="NZ_FCOK02000085.1"/>
</dbReference>
<evidence type="ECO:0000256" key="2">
    <source>
        <dbReference type="ARBA" id="ARBA00005691"/>
    </source>
</evidence>
<keyword evidence="4" id="KW-0055">Arginine biosynthesis</keyword>
<dbReference type="InterPro" id="IPR001261">
    <property type="entry name" value="ArgE/DapE_CS"/>
</dbReference>
<dbReference type="AlphaFoldDB" id="A0A158JF83"/>
<dbReference type="EMBL" id="FCOK02000085">
    <property type="protein sequence ID" value="SAL67506.1"/>
    <property type="molecule type" value="Genomic_DNA"/>
</dbReference>
<evidence type="ECO:0000256" key="1">
    <source>
        <dbReference type="ARBA" id="ARBA00001947"/>
    </source>
</evidence>
<evidence type="ECO:0000313" key="12">
    <source>
        <dbReference type="Proteomes" id="UP000054683"/>
    </source>
</evidence>
<evidence type="ECO:0000256" key="3">
    <source>
        <dbReference type="ARBA" id="ARBA00022490"/>
    </source>
</evidence>
<name>A0A158JF83_9BURK</name>
<comment type="similarity">
    <text evidence="2">Belongs to the peptidase M20A family. ArgE subfamily.</text>
</comment>
<sequence length="401" mass="43986">MSQCMPEKPAADASERTAYLALAEELIRHDTTSSRSNLGLIETIRDLLRAHDVKALLVYDRYRQKANLFATLPAMHGETDGGVVLSGHTDVVPVTGQRWSSDPFDPFVRDDRLYGRGSCDMKGFIAVTLGLLPDLPRRLLREPLHLAFSFDEEVGCLGAPLLLAELAKRGIRPSGCIVGEPTGMRPVVAHKGNNAYRCCVNGIAAHSSRTPSGVNAIEYAARLICRIRDAADLLRRNGPFDRAFDVPFATAQTGMISGGIAINTIPDWCEFLFEYRNLPTDDPEHFFEEIVRYARDELEPEMRAVADAASISFEKIGTTLALDSAEQAAVTRLVRTLCNDFETRKVTYGTEAGLFAQAGIPTVICGPGSIDDAHKADESVELSQLAECDRFLRRVLDTITA</sequence>
<dbReference type="Gene3D" id="3.40.630.10">
    <property type="entry name" value="Zn peptidases"/>
    <property type="match status" value="1"/>
</dbReference>
<dbReference type="InterPro" id="IPR011650">
    <property type="entry name" value="Peptidase_M20_dimer"/>
</dbReference>
<dbReference type="GO" id="GO:0006526">
    <property type="term" value="P:L-arginine biosynthetic process"/>
    <property type="evidence" value="ECO:0007669"/>
    <property type="project" value="UniProtKB-KW"/>
</dbReference>
<gene>
    <name evidence="11" type="ORF">AWB69_07766</name>
</gene>
<evidence type="ECO:0000256" key="9">
    <source>
        <dbReference type="ARBA" id="ARBA00023285"/>
    </source>
</evidence>
<dbReference type="InterPro" id="IPR050072">
    <property type="entry name" value="Peptidase_M20A"/>
</dbReference>
<evidence type="ECO:0000256" key="5">
    <source>
        <dbReference type="ARBA" id="ARBA00022605"/>
    </source>
</evidence>
<dbReference type="InterPro" id="IPR036264">
    <property type="entry name" value="Bact_exopeptidase_dim_dom"/>
</dbReference>
<dbReference type="CDD" id="cd03894">
    <property type="entry name" value="M20_ArgE"/>
    <property type="match status" value="1"/>
</dbReference>
<dbReference type="GO" id="GO:0008777">
    <property type="term" value="F:acetylornithine deacetylase activity"/>
    <property type="evidence" value="ECO:0007669"/>
    <property type="project" value="TreeGrafter"/>
</dbReference>
<dbReference type="Gene3D" id="3.30.70.360">
    <property type="match status" value="1"/>
</dbReference>
<dbReference type="NCBIfam" id="NF005710">
    <property type="entry name" value="PRK07522.1"/>
    <property type="match status" value="1"/>
</dbReference>
<dbReference type="SUPFAM" id="SSF53187">
    <property type="entry name" value="Zn-dependent exopeptidases"/>
    <property type="match status" value="1"/>
</dbReference>
<dbReference type="OrthoDB" id="7055905at2"/>
<evidence type="ECO:0000256" key="8">
    <source>
        <dbReference type="ARBA" id="ARBA00022833"/>
    </source>
</evidence>
<keyword evidence="8" id="KW-0862">Zinc</keyword>
<dbReference type="PANTHER" id="PTHR43808">
    <property type="entry name" value="ACETYLORNITHINE DEACETYLASE"/>
    <property type="match status" value="1"/>
</dbReference>
<keyword evidence="6" id="KW-0479">Metal-binding</keyword>
<dbReference type="PANTHER" id="PTHR43808:SF31">
    <property type="entry name" value="N-ACETYL-L-CITRULLINE DEACETYLASE"/>
    <property type="match status" value="1"/>
</dbReference>
<protein>
    <submittedName>
        <fullName evidence="11">Acetylornithine deacetylase</fullName>
    </submittedName>
</protein>
<keyword evidence="9" id="KW-0170">Cobalt</keyword>
<dbReference type="Pfam" id="PF07687">
    <property type="entry name" value="M20_dimer"/>
    <property type="match status" value="1"/>
</dbReference>
<keyword evidence="7" id="KW-0378">Hydrolase</keyword>
<accession>A0A158JF83</accession>
<organism evidence="11 12">
    <name type="scientific">Caballeronia udeis</name>
    <dbReference type="NCBI Taxonomy" id="1232866"/>
    <lineage>
        <taxon>Bacteria</taxon>
        <taxon>Pseudomonadati</taxon>
        <taxon>Pseudomonadota</taxon>
        <taxon>Betaproteobacteria</taxon>
        <taxon>Burkholderiales</taxon>
        <taxon>Burkholderiaceae</taxon>
        <taxon>Caballeronia</taxon>
    </lineage>
</organism>
<dbReference type="Proteomes" id="UP000054683">
    <property type="component" value="Unassembled WGS sequence"/>
</dbReference>
<keyword evidence="5" id="KW-0028">Amino-acid biosynthesis</keyword>
<dbReference type="GO" id="GO:0046872">
    <property type="term" value="F:metal ion binding"/>
    <property type="evidence" value="ECO:0007669"/>
    <property type="project" value="UniProtKB-KW"/>
</dbReference>
<dbReference type="NCBIfam" id="TIGR01892">
    <property type="entry name" value="AcOrn-deacetyl"/>
    <property type="match status" value="1"/>
</dbReference>
<reference evidence="11 12" key="1">
    <citation type="submission" date="2016-01" db="EMBL/GenBank/DDBJ databases">
        <authorList>
            <person name="Oliw E.H."/>
        </authorList>
    </citation>
    <scope>NUCLEOTIDE SEQUENCE [LARGE SCALE GENOMIC DNA]</scope>
    <source>
        <strain evidence="11">LMG 27134</strain>
    </source>
</reference>
<proteinExistence type="inferred from homology"/>
<dbReference type="Pfam" id="PF01546">
    <property type="entry name" value="Peptidase_M20"/>
    <property type="match status" value="1"/>
</dbReference>
<evidence type="ECO:0000256" key="4">
    <source>
        <dbReference type="ARBA" id="ARBA00022571"/>
    </source>
</evidence>
<evidence type="ECO:0000313" key="11">
    <source>
        <dbReference type="EMBL" id="SAL67506.1"/>
    </source>
</evidence>
<evidence type="ECO:0000256" key="7">
    <source>
        <dbReference type="ARBA" id="ARBA00022801"/>
    </source>
</evidence>
<feature type="domain" description="Peptidase M20 dimerisation" evidence="10">
    <location>
        <begin position="188"/>
        <end position="300"/>
    </location>
</feature>
<dbReference type="InterPro" id="IPR010169">
    <property type="entry name" value="AcOrn-deacetyl"/>
</dbReference>
<keyword evidence="3" id="KW-0963">Cytoplasm</keyword>
<comment type="cofactor">
    <cofactor evidence="1">
        <name>Zn(2+)</name>
        <dbReference type="ChEBI" id="CHEBI:29105"/>
    </cofactor>
</comment>
<dbReference type="SUPFAM" id="SSF55031">
    <property type="entry name" value="Bacterial exopeptidase dimerisation domain"/>
    <property type="match status" value="1"/>
</dbReference>
<dbReference type="PROSITE" id="PS00759">
    <property type="entry name" value="ARGE_DAPE_CPG2_2"/>
    <property type="match status" value="1"/>
</dbReference>
<evidence type="ECO:0000259" key="10">
    <source>
        <dbReference type="Pfam" id="PF07687"/>
    </source>
</evidence>
<evidence type="ECO:0000256" key="6">
    <source>
        <dbReference type="ARBA" id="ARBA00022723"/>
    </source>
</evidence>
<dbReference type="InterPro" id="IPR002933">
    <property type="entry name" value="Peptidase_M20"/>
</dbReference>